<sequence length="165" mass="19214">MIIKSDQKKDFETIYEIINDASIAYKGIIPSDRWQEPYMSKEELKKQIIEGVEFWNFVKDNRILGVMGIQFKDDVTLIRHAYVRTTARQKGIGGKLLNQLINMSETPILIGTWADASWAISFYKKNGFKVLPETEKNKLLKIYWNIPKRQVETSIVLANNDWKSN</sequence>
<dbReference type="EMBL" id="JAOSLC020000002">
    <property type="protein sequence ID" value="MDD7913184.1"/>
    <property type="molecule type" value="Genomic_DNA"/>
</dbReference>
<organism evidence="2 3">
    <name type="scientific">Polaribacter ponticola</name>
    <dbReference type="NCBI Taxonomy" id="2978475"/>
    <lineage>
        <taxon>Bacteria</taxon>
        <taxon>Pseudomonadati</taxon>
        <taxon>Bacteroidota</taxon>
        <taxon>Flavobacteriia</taxon>
        <taxon>Flavobacteriales</taxon>
        <taxon>Flavobacteriaceae</taxon>
    </lineage>
</organism>
<name>A0ABT5S504_9FLAO</name>
<dbReference type="Pfam" id="PF13508">
    <property type="entry name" value="Acetyltransf_7"/>
    <property type="match status" value="1"/>
</dbReference>
<accession>A0ABT5S504</accession>
<dbReference type="Gene3D" id="3.40.630.30">
    <property type="match status" value="1"/>
</dbReference>
<dbReference type="PROSITE" id="PS51186">
    <property type="entry name" value="GNAT"/>
    <property type="match status" value="1"/>
</dbReference>
<feature type="domain" description="N-acetyltransferase" evidence="1">
    <location>
        <begin position="1"/>
        <end position="149"/>
    </location>
</feature>
<dbReference type="RefSeq" id="WP_265724098.1">
    <property type="nucleotide sequence ID" value="NZ_JAOSLC020000002.1"/>
</dbReference>
<dbReference type="CDD" id="cd04301">
    <property type="entry name" value="NAT_SF"/>
    <property type="match status" value="1"/>
</dbReference>
<gene>
    <name evidence="2" type="ORF">N5A56_001455</name>
</gene>
<evidence type="ECO:0000313" key="2">
    <source>
        <dbReference type="EMBL" id="MDD7913184.1"/>
    </source>
</evidence>
<protein>
    <submittedName>
        <fullName evidence="2">GNAT family N-acetyltransferase</fullName>
    </submittedName>
</protein>
<dbReference type="InterPro" id="IPR016181">
    <property type="entry name" value="Acyl_CoA_acyltransferase"/>
</dbReference>
<dbReference type="Proteomes" id="UP001151478">
    <property type="component" value="Unassembled WGS sequence"/>
</dbReference>
<dbReference type="InterPro" id="IPR000182">
    <property type="entry name" value="GNAT_dom"/>
</dbReference>
<evidence type="ECO:0000313" key="3">
    <source>
        <dbReference type="Proteomes" id="UP001151478"/>
    </source>
</evidence>
<evidence type="ECO:0000259" key="1">
    <source>
        <dbReference type="PROSITE" id="PS51186"/>
    </source>
</evidence>
<keyword evidence="3" id="KW-1185">Reference proteome</keyword>
<proteinExistence type="predicted"/>
<dbReference type="SUPFAM" id="SSF55729">
    <property type="entry name" value="Acyl-CoA N-acyltransferases (Nat)"/>
    <property type="match status" value="1"/>
</dbReference>
<reference evidence="2" key="1">
    <citation type="submission" date="2023-02" db="EMBL/GenBank/DDBJ databases">
        <title>Polaribacter ponticola sp. nov., isolated from seawater.</title>
        <authorList>
            <person name="Baek J.H."/>
            <person name="Kim J.M."/>
            <person name="Choi D.G."/>
            <person name="Jeon C.O."/>
        </authorList>
    </citation>
    <scope>NUCLEOTIDE SEQUENCE</scope>
    <source>
        <strain evidence="2">MSW5</strain>
    </source>
</reference>
<comment type="caution">
    <text evidence="2">The sequence shown here is derived from an EMBL/GenBank/DDBJ whole genome shotgun (WGS) entry which is preliminary data.</text>
</comment>